<organism evidence="5 6">
    <name type="scientific">Streptomonospora wellingtoniae</name>
    <dbReference type="NCBI Taxonomy" id="3075544"/>
    <lineage>
        <taxon>Bacteria</taxon>
        <taxon>Bacillati</taxon>
        <taxon>Actinomycetota</taxon>
        <taxon>Actinomycetes</taxon>
        <taxon>Streptosporangiales</taxon>
        <taxon>Nocardiopsidaceae</taxon>
        <taxon>Streptomonospora</taxon>
    </lineage>
</organism>
<evidence type="ECO:0000313" key="6">
    <source>
        <dbReference type="Proteomes" id="UP001183226"/>
    </source>
</evidence>
<dbReference type="InterPro" id="IPR028349">
    <property type="entry name" value="PafC-like"/>
</dbReference>
<keyword evidence="1" id="KW-0805">Transcription regulation</keyword>
<dbReference type="PIRSF" id="PIRSF016838">
    <property type="entry name" value="PafC"/>
    <property type="match status" value="1"/>
</dbReference>
<evidence type="ECO:0000313" key="5">
    <source>
        <dbReference type="EMBL" id="MDT0304185.1"/>
    </source>
</evidence>
<dbReference type="PANTHER" id="PTHR34580">
    <property type="match status" value="1"/>
</dbReference>
<dbReference type="RefSeq" id="WP_311546677.1">
    <property type="nucleotide sequence ID" value="NZ_JAVREK010000022.1"/>
</dbReference>
<dbReference type="PROSITE" id="PS52050">
    <property type="entry name" value="WYL"/>
    <property type="match status" value="1"/>
</dbReference>
<dbReference type="InterPro" id="IPR051534">
    <property type="entry name" value="CBASS_pafABC_assoc_protein"/>
</dbReference>
<proteinExistence type="predicted"/>
<keyword evidence="2" id="KW-0238">DNA-binding</keyword>
<dbReference type="Pfam" id="PF25583">
    <property type="entry name" value="WCX"/>
    <property type="match status" value="1"/>
</dbReference>
<dbReference type="PROSITE" id="PS00894">
    <property type="entry name" value="HTH_DEOR_1"/>
    <property type="match status" value="1"/>
</dbReference>
<feature type="domain" description="HTH deoR-type" evidence="4">
    <location>
        <begin position="4"/>
        <end position="70"/>
    </location>
</feature>
<dbReference type="SUPFAM" id="SSF46785">
    <property type="entry name" value="Winged helix' DNA-binding domain"/>
    <property type="match status" value="1"/>
</dbReference>
<dbReference type="InterPro" id="IPR026881">
    <property type="entry name" value="WYL_dom"/>
</dbReference>
<protein>
    <submittedName>
        <fullName evidence="5">YafY family protein</fullName>
    </submittedName>
</protein>
<dbReference type="Pfam" id="PF08279">
    <property type="entry name" value="HTH_11"/>
    <property type="match status" value="1"/>
</dbReference>
<dbReference type="PROSITE" id="PS51000">
    <property type="entry name" value="HTH_DEOR_2"/>
    <property type="match status" value="1"/>
</dbReference>
<dbReference type="PANTHER" id="PTHR34580:SF3">
    <property type="entry name" value="PROTEIN PAFB"/>
    <property type="match status" value="1"/>
</dbReference>
<keyword evidence="3" id="KW-0804">Transcription</keyword>
<dbReference type="Gene3D" id="1.10.10.10">
    <property type="entry name" value="Winged helix-like DNA-binding domain superfamily/Winged helix DNA-binding domain"/>
    <property type="match status" value="1"/>
</dbReference>
<name>A0ABU2KY49_9ACTN</name>
<accession>A0ABU2KY49</accession>
<evidence type="ECO:0000259" key="4">
    <source>
        <dbReference type="PROSITE" id="PS51000"/>
    </source>
</evidence>
<dbReference type="EMBL" id="JAVREK010000022">
    <property type="protein sequence ID" value="MDT0304185.1"/>
    <property type="molecule type" value="Genomic_DNA"/>
</dbReference>
<comment type="caution">
    <text evidence="5">The sequence shown here is derived from an EMBL/GenBank/DDBJ whole genome shotgun (WGS) entry which is preliminary data.</text>
</comment>
<dbReference type="InterPro" id="IPR057727">
    <property type="entry name" value="WCX_dom"/>
</dbReference>
<dbReference type="InterPro" id="IPR018356">
    <property type="entry name" value="Tscrpt_reg_HTH_DeoR_CS"/>
</dbReference>
<dbReference type="Pfam" id="PF13280">
    <property type="entry name" value="WYL"/>
    <property type="match status" value="1"/>
</dbReference>
<gene>
    <name evidence="5" type="ORF">RM446_18870</name>
</gene>
<keyword evidence="6" id="KW-1185">Reference proteome</keyword>
<sequence length="339" mass="36477">MSDTSARLLRLLSLLQTPREWTGTEIAQRLGTTPRTVRRDIARLRGLDYPIRGARGPDGGYRLAAGAAMPPLLLDDEEAVAITVGLRTAASNPVAGIEDASARALAKLGQVLPARLRRRVGALGTATVAMPGAEAPDVDPDVLAVIASAVANSERLRFRYRSAGWGEGRGVPEPPRRLVEPLRLVAAQRRWYLPAWDDDRADWRIFRVDRIGSPRPTGVRFAPRDPPGRDAAAFVQRSLHSLAPTYEVAATLQMPAEEVVRRLPAAAEEVTPVDEGSCRLHGHADTLEWLAARLLMLGCALEVHGPPQLRAYLRAAGARAVAAAEPEPGAGRPSGADSR</sequence>
<dbReference type="InterPro" id="IPR001034">
    <property type="entry name" value="DeoR_HTH"/>
</dbReference>
<evidence type="ECO:0000256" key="2">
    <source>
        <dbReference type="ARBA" id="ARBA00023125"/>
    </source>
</evidence>
<dbReference type="InterPro" id="IPR013196">
    <property type="entry name" value="HTH_11"/>
</dbReference>
<evidence type="ECO:0000256" key="1">
    <source>
        <dbReference type="ARBA" id="ARBA00023015"/>
    </source>
</evidence>
<evidence type="ECO:0000256" key="3">
    <source>
        <dbReference type="ARBA" id="ARBA00023163"/>
    </source>
</evidence>
<dbReference type="InterPro" id="IPR036390">
    <property type="entry name" value="WH_DNA-bd_sf"/>
</dbReference>
<dbReference type="InterPro" id="IPR036388">
    <property type="entry name" value="WH-like_DNA-bd_sf"/>
</dbReference>
<dbReference type="Proteomes" id="UP001183226">
    <property type="component" value="Unassembled WGS sequence"/>
</dbReference>
<reference evidence="6" key="1">
    <citation type="submission" date="2023-07" db="EMBL/GenBank/DDBJ databases">
        <title>30 novel species of actinomycetes from the DSMZ collection.</title>
        <authorList>
            <person name="Nouioui I."/>
        </authorList>
    </citation>
    <scope>NUCLEOTIDE SEQUENCE [LARGE SCALE GENOMIC DNA]</scope>
    <source>
        <strain evidence="6">DSM 45055</strain>
    </source>
</reference>